<dbReference type="AlphaFoldDB" id="A0AA39R2P2"/>
<gene>
    <name evidence="3" type="ORF">JMJ35_004741</name>
</gene>
<comment type="caution">
    <text evidence="3">The sequence shown here is derived from an EMBL/GenBank/DDBJ whole genome shotgun (WGS) entry which is preliminary data.</text>
</comment>
<keyword evidence="2" id="KW-1133">Transmembrane helix</keyword>
<feature type="compositionally biased region" description="Polar residues" evidence="1">
    <location>
        <begin position="52"/>
        <end position="63"/>
    </location>
</feature>
<keyword evidence="2" id="KW-0472">Membrane</keyword>
<evidence type="ECO:0000313" key="4">
    <source>
        <dbReference type="Proteomes" id="UP001166286"/>
    </source>
</evidence>
<dbReference type="EMBL" id="JAFEKC020000009">
    <property type="protein sequence ID" value="KAK0512724.1"/>
    <property type="molecule type" value="Genomic_DNA"/>
</dbReference>
<evidence type="ECO:0000256" key="2">
    <source>
        <dbReference type="SAM" id="Phobius"/>
    </source>
</evidence>
<proteinExistence type="predicted"/>
<organism evidence="3 4">
    <name type="scientific">Cladonia borealis</name>
    <dbReference type="NCBI Taxonomy" id="184061"/>
    <lineage>
        <taxon>Eukaryota</taxon>
        <taxon>Fungi</taxon>
        <taxon>Dikarya</taxon>
        <taxon>Ascomycota</taxon>
        <taxon>Pezizomycotina</taxon>
        <taxon>Lecanoromycetes</taxon>
        <taxon>OSLEUM clade</taxon>
        <taxon>Lecanoromycetidae</taxon>
        <taxon>Lecanorales</taxon>
        <taxon>Lecanorineae</taxon>
        <taxon>Cladoniaceae</taxon>
        <taxon>Cladonia</taxon>
    </lineage>
</organism>
<keyword evidence="4" id="KW-1185">Reference proteome</keyword>
<reference evidence="3" key="1">
    <citation type="submission" date="2023-03" db="EMBL/GenBank/DDBJ databases">
        <title>Complete genome of Cladonia borealis.</title>
        <authorList>
            <person name="Park H."/>
        </authorList>
    </citation>
    <scope>NUCLEOTIDE SEQUENCE</scope>
    <source>
        <strain evidence="3">ANT050790</strain>
    </source>
</reference>
<feature type="transmembrane region" description="Helical" evidence="2">
    <location>
        <begin position="6"/>
        <end position="24"/>
    </location>
</feature>
<accession>A0AA39R2P2</accession>
<keyword evidence="2" id="KW-0812">Transmembrane</keyword>
<sequence>MSATFSGADAGIIIGSFSGLLLLCEIVRRIEERHQVHASDRQELPVYRENCQPENTGQDQGVIQDNGPHLAEQNDESFDEDARTIVGEENESDGSKCGVAEAVSQGLTKDNGQNMTEKNRKTFDEVDGTITVEEKDLSSGYITEEVYCEEYYGVPKNEGQHSTRKSLGEGNEWTSVELNEGYPGR</sequence>
<evidence type="ECO:0000256" key="1">
    <source>
        <dbReference type="SAM" id="MobiDB-lite"/>
    </source>
</evidence>
<evidence type="ECO:0000313" key="3">
    <source>
        <dbReference type="EMBL" id="KAK0512724.1"/>
    </source>
</evidence>
<feature type="region of interest" description="Disordered" evidence="1">
    <location>
        <begin position="156"/>
        <end position="185"/>
    </location>
</feature>
<protein>
    <submittedName>
        <fullName evidence="3">Uncharacterized protein</fullName>
    </submittedName>
</protein>
<name>A0AA39R2P2_9LECA</name>
<dbReference type="Proteomes" id="UP001166286">
    <property type="component" value="Unassembled WGS sequence"/>
</dbReference>
<feature type="region of interest" description="Disordered" evidence="1">
    <location>
        <begin position="51"/>
        <end position="80"/>
    </location>
</feature>